<evidence type="ECO:0000259" key="17">
    <source>
        <dbReference type="Pfam" id="PF01658"/>
    </source>
</evidence>
<comment type="subunit">
    <text evidence="6">Homotetramer.</text>
</comment>
<dbReference type="Gene3D" id="3.30.360.10">
    <property type="entry name" value="Dihydrodipicolinate Reductase, domain 2"/>
    <property type="match status" value="1"/>
</dbReference>
<keyword evidence="13" id="KW-0594">Phospholipid biosynthesis</keyword>
<comment type="similarity">
    <text evidence="5">Belongs to the myo-inositol 1-phosphate synthase family.</text>
</comment>
<protein>
    <recommendedName>
        <fullName evidence="16">Inositol-3-phosphate synthase</fullName>
        <ecNumber evidence="7">5.5.1.4</ecNumber>
    </recommendedName>
</protein>
<keyword evidence="10" id="KW-0398">Inositol biosynthesis</keyword>
<accession>A0A0C5KA76</accession>
<evidence type="ECO:0000256" key="15">
    <source>
        <dbReference type="ARBA" id="ARBA00023264"/>
    </source>
</evidence>
<evidence type="ECO:0000256" key="14">
    <source>
        <dbReference type="ARBA" id="ARBA00023235"/>
    </source>
</evidence>
<dbReference type="SUPFAM" id="SSF55347">
    <property type="entry name" value="Glyceraldehyde-3-phosphate dehydrogenase-like, C-terminal domain"/>
    <property type="match status" value="1"/>
</dbReference>
<organism evidence="18">
    <name type="scientific">Crithidia acanthocephali</name>
    <dbReference type="NCBI Taxonomy" id="59798"/>
    <lineage>
        <taxon>Eukaryota</taxon>
        <taxon>Discoba</taxon>
        <taxon>Euglenozoa</taxon>
        <taxon>Kinetoplastea</taxon>
        <taxon>Metakinetoplastina</taxon>
        <taxon>Trypanosomatida</taxon>
        <taxon>Trypanosomatidae</taxon>
        <taxon>Leishmaniinae</taxon>
        <taxon>Crithidia</taxon>
    </lineage>
</organism>
<evidence type="ECO:0000313" key="18">
    <source>
        <dbReference type="EMBL" id="AJP61950.1"/>
    </source>
</evidence>
<dbReference type="EC" id="5.5.1.4" evidence="7"/>
<evidence type="ECO:0000256" key="3">
    <source>
        <dbReference type="ARBA" id="ARBA00004496"/>
    </source>
</evidence>
<reference evidence="18" key="1">
    <citation type="submission" date="2015-01" db="EMBL/GenBank/DDBJ databases">
        <title>Genomic and phylogenetic analysis of phosphatidilinositol production and its derivatives in Angomonas deanei.</title>
        <authorList>
            <person name="de Azevedo-Martins A.C."/>
            <person name="Alves J.M.P."/>
            <person name="Mello F.G."/>
            <person name="Vasconcelos A.T.R."/>
            <person name="de Souza W."/>
            <person name="Einicker-Lamas M."/>
            <person name="Motta M.C.M."/>
        </authorList>
    </citation>
    <scope>NUCLEOTIDE SEQUENCE</scope>
</reference>
<dbReference type="InterPro" id="IPR002587">
    <property type="entry name" value="Myo-inos-1-P_Synthase"/>
</dbReference>
<dbReference type="GO" id="GO:0008654">
    <property type="term" value="P:phospholipid biosynthetic process"/>
    <property type="evidence" value="ECO:0007669"/>
    <property type="project" value="UniProtKB-KW"/>
</dbReference>
<evidence type="ECO:0000256" key="8">
    <source>
        <dbReference type="ARBA" id="ARBA00022490"/>
    </source>
</evidence>
<comment type="pathway">
    <text evidence="4">Polyol metabolism; myo-inositol biosynthesis; myo-inositol from D-glucose 6-phosphate: step 1/2.</text>
</comment>
<dbReference type="InterPro" id="IPR013021">
    <property type="entry name" value="Myo-inos-1-P_Synthase_GAPDH"/>
</dbReference>
<evidence type="ECO:0000256" key="12">
    <source>
        <dbReference type="ARBA" id="ARBA00023098"/>
    </source>
</evidence>
<comment type="cofactor">
    <cofactor evidence="2">
        <name>NAD(+)</name>
        <dbReference type="ChEBI" id="CHEBI:57540"/>
    </cofactor>
</comment>
<dbReference type="FunFam" id="3.40.50.720:FF:000069">
    <property type="entry name" value="Inositol-3-phosphate synthase 1"/>
    <property type="match status" value="1"/>
</dbReference>
<evidence type="ECO:0000256" key="7">
    <source>
        <dbReference type="ARBA" id="ARBA00012125"/>
    </source>
</evidence>
<evidence type="ECO:0000256" key="13">
    <source>
        <dbReference type="ARBA" id="ARBA00023209"/>
    </source>
</evidence>
<evidence type="ECO:0000256" key="1">
    <source>
        <dbReference type="ARBA" id="ARBA00000113"/>
    </source>
</evidence>
<name>A0A0C5KA76_9TRYP</name>
<keyword evidence="8" id="KW-0963">Cytoplasm</keyword>
<evidence type="ECO:0000256" key="9">
    <source>
        <dbReference type="ARBA" id="ARBA00022516"/>
    </source>
</evidence>
<evidence type="ECO:0000256" key="10">
    <source>
        <dbReference type="ARBA" id="ARBA00022550"/>
    </source>
</evidence>
<dbReference type="Pfam" id="PF07994">
    <property type="entry name" value="NAD_binding_5"/>
    <property type="match status" value="1"/>
</dbReference>
<feature type="domain" description="Myo-inositol-1-phosphate synthase GAPDH-like" evidence="17">
    <location>
        <begin position="307"/>
        <end position="421"/>
    </location>
</feature>
<keyword evidence="9" id="KW-0444">Lipid biosynthesis</keyword>
<dbReference type="SUPFAM" id="SSF51735">
    <property type="entry name" value="NAD(P)-binding Rossmann-fold domains"/>
    <property type="match status" value="1"/>
</dbReference>
<sequence>MPAIHVKSDKVRYTDSSIETQYDYHSTRVSRGANGAVEVEPITHQLMFKTERKVPRVGVMLIGWCGNNGTTVTAGILANRLGISWRTRRGMQSANYFGSITQSSTINMGMTRDMHETFVPMKDVVPLVSPNDLVIGGWDCNNMNLGDAMRRAGVLDVQVQDALYEHMKELRPLPAIFDIEFVATNQEERANNVVVARDRWDAVERVRADIRNFKSANELDKVIVLWTANTERFSEHQDGIHDTADNLLAAVKRNEREVAPSALYAMAAILEKCSFINGAPQNTLCPGLIEMARAAQVFVSGDDFKSGQTKMKSALVEFFVGAGIKPECIASYNHLGNNDGYNLSSPKQFRSKEITKSNVVDDMVASNTILFPEGTPKPDHCIVIKYLPYVGDSKRAMDEYTFSIFMGGQQTVVLHNTCEDSLLASPLIIDLLVLTELMERVTISASNGTATPPAGSFEHMDTVLSILSYLLKAPAVPAGAPVVNALNRQKAAIENVLRAMVGLPAENNMLLECRVPFLREEHVNGECAAHRGA</sequence>
<dbReference type="PIRSF" id="PIRSF015578">
    <property type="entry name" value="Myoinos-ppht_syn"/>
    <property type="match status" value="1"/>
</dbReference>
<dbReference type="Pfam" id="PF01658">
    <property type="entry name" value="Inos-1-P_synth"/>
    <property type="match status" value="1"/>
</dbReference>
<dbReference type="FunFam" id="3.30.360.10:FF:000040">
    <property type="entry name" value="Inositol 1-phosphate synthase"/>
    <property type="match status" value="1"/>
</dbReference>
<evidence type="ECO:0000256" key="16">
    <source>
        <dbReference type="ARBA" id="ARBA00070063"/>
    </source>
</evidence>
<evidence type="ECO:0000256" key="6">
    <source>
        <dbReference type="ARBA" id="ARBA00011881"/>
    </source>
</evidence>
<comment type="subcellular location">
    <subcellularLocation>
        <location evidence="3">Cytoplasm</location>
    </subcellularLocation>
</comment>
<evidence type="ECO:0000256" key="5">
    <source>
        <dbReference type="ARBA" id="ARBA00010813"/>
    </source>
</evidence>
<keyword evidence="12" id="KW-0443">Lipid metabolism</keyword>
<dbReference type="InterPro" id="IPR036291">
    <property type="entry name" value="NAD(P)-bd_dom_sf"/>
</dbReference>
<dbReference type="EMBL" id="KP689400">
    <property type="protein sequence ID" value="AJP61950.1"/>
    <property type="molecule type" value="Genomic_DNA"/>
</dbReference>
<proteinExistence type="inferred from homology"/>
<dbReference type="Gene3D" id="3.40.50.720">
    <property type="entry name" value="NAD(P)-binding Rossmann-like Domain"/>
    <property type="match status" value="1"/>
</dbReference>
<dbReference type="GO" id="GO:0005737">
    <property type="term" value="C:cytoplasm"/>
    <property type="evidence" value="ECO:0007669"/>
    <property type="project" value="UniProtKB-SubCell"/>
</dbReference>
<dbReference type="PANTHER" id="PTHR11510">
    <property type="entry name" value="MYO-INOSITOL-1 PHOSPHATE SYNTHASE"/>
    <property type="match status" value="1"/>
</dbReference>
<dbReference type="FunFam" id="3.40.50.720:FF:000334">
    <property type="entry name" value="Inositol-3-phosphate synthase"/>
    <property type="match status" value="1"/>
</dbReference>
<dbReference type="GO" id="GO:0004512">
    <property type="term" value="F:inositol-3-phosphate synthase activity"/>
    <property type="evidence" value="ECO:0007669"/>
    <property type="project" value="UniProtKB-EC"/>
</dbReference>
<dbReference type="AlphaFoldDB" id="A0A0C5KA76"/>
<comment type="catalytic activity">
    <reaction evidence="1">
        <text>D-glucose 6-phosphate = 1D-myo-inositol 3-phosphate</text>
        <dbReference type="Rhea" id="RHEA:10716"/>
        <dbReference type="ChEBI" id="CHEBI:58401"/>
        <dbReference type="ChEBI" id="CHEBI:61548"/>
        <dbReference type="EC" id="5.5.1.4"/>
    </reaction>
</comment>
<keyword evidence="15" id="KW-1208">Phospholipid metabolism</keyword>
<evidence type="ECO:0000256" key="11">
    <source>
        <dbReference type="ARBA" id="ARBA00023027"/>
    </source>
</evidence>
<keyword evidence="14 18" id="KW-0413">Isomerase</keyword>
<dbReference type="UniPathway" id="UPA00823">
    <property type="reaction ID" value="UER00787"/>
</dbReference>
<evidence type="ECO:0000256" key="2">
    <source>
        <dbReference type="ARBA" id="ARBA00001911"/>
    </source>
</evidence>
<keyword evidence="11" id="KW-0520">NAD</keyword>
<dbReference type="GO" id="GO:0006021">
    <property type="term" value="P:inositol biosynthetic process"/>
    <property type="evidence" value="ECO:0007669"/>
    <property type="project" value="UniProtKB-UniPathway"/>
</dbReference>
<evidence type="ECO:0000256" key="4">
    <source>
        <dbReference type="ARBA" id="ARBA00005117"/>
    </source>
</evidence>